<sequence>MHNLVLDVPRHMPLHPSGKRIIFDYAGEDSVRGFYVAHGLNEMEACAPSRLFAYCRTRGGGGGGGDLIGILTHT</sequence>
<dbReference type="KEGG" id="lif:LINJ_07_0940"/>
<accession>A4HTA9</accession>
<dbReference type="OMA" id="FAYCRTR"/>
<dbReference type="InParanoid" id="A4HTA9"/>
<dbReference type="SUPFAM" id="SSF55856">
    <property type="entry name" value="Cytochrome b5-like heme/steroid binding domain"/>
    <property type="match status" value="1"/>
</dbReference>
<gene>
    <name evidence="1" type="ORF">LINJ_07_0940</name>
</gene>
<organism evidence="1 2">
    <name type="scientific">Leishmania infantum</name>
    <dbReference type="NCBI Taxonomy" id="5671"/>
    <lineage>
        <taxon>Eukaryota</taxon>
        <taxon>Discoba</taxon>
        <taxon>Euglenozoa</taxon>
        <taxon>Kinetoplastea</taxon>
        <taxon>Metakinetoplastina</taxon>
        <taxon>Trypanosomatida</taxon>
        <taxon>Trypanosomatidae</taxon>
        <taxon>Leishmaniinae</taxon>
        <taxon>Leishmania</taxon>
    </lineage>
</organism>
<dbReference type="RefSeq" id="XP_001463300.1">
    <property type="nucleotide sequence ID" value="XM_001463263.1"/>
</dbReference>
<dbReference type="GeneID" id="5066619"/>
<dbReference type="AlphaFoldDB" id="A4HTA9"/>
<proteinExistence type="predicted"/>
<reference evidence="1 2" key="1">
    <citation type="journal article" date="2007" name="Nat. Genet.">
        <title>Comparative genomic analysis of three Leishmania species that cause diverse human disease.</title>
        <authorList>
            <person name="Peacock C.S."/>
            <person name="Seeger K."/>
            <person name="Harris D."/>
            <person name="Murphy L."/>
            <person name="Ruiz J.C."/>
            <person name="Quail M.A."/>
            <person name="Peters N."/>
            <person name="Adlem E."/>
            <person name="Tivey A."/>
            <person name="Aslett M."/>
            <person name="Kerhornou A."/>
            <person name="Ivens A."/>
            <person name="Fraser A."/>
            <person name="Rajandream M.A."/>
            <person name="Carver T."/>
            <person name="Norbertczak H."/>
            <person name="Chillingworth T."/>
            <person name="Hance Z."/>
            <person name="Jagels K."/>
            <person name="Moule S."/>
            <person name="Ormond D."/>
            <person name="Rutter S."/>
            <person name="Squares R."/>
            <person name="Whitehead S."/>
            <person name="Rabbinowitsch E."/>
            <person name="Arrowsmith C."/>
            <person name="White B."/>
            <person name="Thurston S."/>
            <person name="Bringaud F."/>
            <person name="Baldauf S.L."/>
            <person name="Faulconbridge A."/>
            <person name="Jeffares D."/>
            <person name="Depledge D.P."/>
            <person name="Oyola S.O."/>
            <person name="Hilley J.D."/>
            <person name="Brito L.O."/>
            <person name="Tosi L.R."/>
            <person name="Barrell B."/>
            <person name="Cruz A.K."/>
            <person name="Mottram J.C."/>
            <person name="Smith D.F."/>
            <person name="Berriman M."/>
        </authorList>
    </citation>
    <scope>NUCLEOTIDE SEQUENCE [LARGE SCALE GENOMIC DNA]</scope>
    <source>
        <strain evidence="1 2">JPCM5</strain>
    </source>
</reference>
<protein>
    <submittedName>
        <fullName evidence="1">Cytochrome b5-like protein</fullName>
    </submittedName>
</protein>
<reference evidence="1 2" key="2">
    <citation type="journal article" date="2011" name="Genome Res.">
        <title>Chromosome and gene copy number variation allow major structural change between species and strains of Leishmania.</title>
        <authorList>
            <person name="Rogers M.B."/>
            <person name="Hilley J.D."/>
            <person name="Dickens N.J."/>
            <person name="Wilkes J."/>
            <person name="Bates P.A."/>
            <person name="Depledge D.P."/>
            <person name="Harris D."/>
            <person name="Her Y."/>
            <person name="Herzyk P."/>
            <person name="Imamura H."/>
            <person name="Otto T.D."/>
            <person name="Sanders M."/>
            <person name="Seeger K."/>
            <person name="Dujardin J.C."/>
            <person name="Berriman M."/>
            <person name="Smith D.F."/>
            <person name="Hertz-Fowler C."/>
            <person name="Mottram J.C."/>
        </authorList>
    </citation>
    <scope>NUCLEOTIDE SEQUENCE [LARGE SCALE GENOMIC DNA]</scope>
    <source>
        <strain evidence="1 2">JPCM5</strain>
    </source>
</reference>
<dbReference type="InterPro" id="IPR036400">
    <property type="entry name" value="Cyt_B5-like_heme/steroid_sf"/>
</dbReference>
<dbReference type="EMBL" id="FR796439">
    <property type="protein sequence ID" value="CAM65657.1"/>
    <property type="molecule type" value="Genomic_DNA"/>
</dbReference>
<evidence type="ECO:0000313" key="1">
    <source>
        <dbReference type="EMBL" id="CAM65657.1"/>
    </source>
</evidence>
<dbReference type="Proteomes" id="UP000008153">
    <property type="component" value="Chromosome 7"/>
</dbReference>
<name>A4HTA9_LEIIN</name>
<evidence type="ECO:0000313" key="2">
    <source>
        <dbReference type="Proteomes" id="UP000008153"/>
    </source>
</evidence>
<keyword evidence="2" id="KW-1185">Reference proteome</keyword>